<sequence>MPSPRTTSRTTAATPPKRKRRWLRRTLWTLFTLGLLGGAGLVVAYAMTPIPKPNPQVLQQESIIYYSDGKTVLDRFAEADGNRTIVPIDRIPKPVQEAFLAAEDRSFYSNNGISPKGIARSVWVGLRGGPQQGGSTITQQYVKNYYLTQDRTLQRKAKEVLISIKIDQQLSKDEILANYLNTIYYGRGASGIQKASLAYFGTSVQNLDVSQGALLASVIRGPSYYDPRLGADQKRNAQERWAYVLDGMVSQGWLTPAERAKAKFPTTIKPAATRTATGPEGFISEMVRGELRSKLDLTDDDLARGGYRITTTIDKRAQDAAKAAVAARMPQGVTDLHVGLAAIAPGDGAIRALYGGGTYGSGDLGYFNVATKAGMQAGSTFKIWTLVAALERGLPLSTRFDARSPMFFDQFKSNEPGATAAAQAGEVVNFGNHGYGVLDMTQATAKSANTYFAQLNIEVTPERTREAAEKAGLHAAGAQKEFGTNYANVFGTDLVTVLDQANAYATIAAQGKRATPYLLATVKANGAFKLNYKAKPDVKQVFDEAVMRDTIHAMNAATLPGGTAAAAGALGRPAAGKTGTTSNNYSAWFDGFTPGQLAAAVGIYKGDGSLKPENQMNNIPGVGELTGGTVPVGVWTDFMRGALEGAPIAALPPMGNVSGGTPTVATTVPSTTSTSTSTSSSTSSTSESSTSSDSSSTSSDTSTTPSDTTTTTDPGTTTSTTGPTTPPPSESTTTATTPPPASETQSASPSQTASAPATGTETTSPAGRRAD</sequence>
<dbReference type="PANTHER" id="PTHR32282:SF34">
    <property type="entry name" value="PENICILLIN-BINDING PROTEIN 1A"/>
    <property type="match status" value="1"/>
</dbReference>
<evidence type="ECO:0000256" key="9">
    <source>
        <dbReference type="SAM" id="MobiDB-lite"/>
    </source>
</evidence>
<evidence type="ECO:0000256" key="1">
    <source>
        <dbReference type="ARBA" id="ARBA00022645"/>
    </source>
</evidence>
<evidence type="ECO:0000256" key="6">
    <source>
        <dbReference type="ARBA" id="ARBA00023268"/>
    </source>
</evidence>
<comment type="catalytic activity">
    <reaction evidence="7">
        <text>Preferential cleavage: (Ac)2-L-Lys-D-Ala-|-D-Ala. Also transpeptidation of peptidyl-alanyl moieties that are N-acyl substituents of D-alanine.</text>
        <dbReference type="EC" id="3.4.16.4"/>
    </reaction>
</comment>
<keyword evidence="3" id="KW-0328">Glycosyltransferase</keyword>
<evidence type="ECO:0000259" key="10">
    <source>
        <dbReference type="Pfam" id="PF00905"/>
    </source>
</evidence>
<evidence type="ECO:0000256" key="4">
    <source>
        <dbReference type="ARBA" id="ARBA00022679"/>
    </source>
</evidence>
<organism evidence="12 13">
    <name type="scientific">Nostocoides veronense</name>
    <dbReference type="NCBI Taxonomy" id="330836"/>
    <lineage>
        <taxon>Bacteria</taxon>
        <taxon>Bacillati</taxon>
        <taxon>Actinomycetota</taxon>
        <taxon>Actinomycetes</taxon>
        <taxon>Micrococcales</taxon>
        <taxon>Intrasporangiaceae</taxon>
        <taxon>Nostocoides</taxon>
    </lineage>
</organism>
<dbReference type="InterPro" id="IPR036950">
    <property type="entry name" value="PBP_transglycosylase"/>
</dbReference>
<evidence type="ECO:0000259" key="11">
    <source>
        <dbReference type="Pfam" id="PF00912"/>
    </source>
</evidence>
<proteinExistence type="predicted"/>
<dbReference type="PANTHER" id="PTHR32282">
    <property type="entry name" value="BINDING PROTEIN TRANSPEPTIDASE, PUTATIVE-RELATED"/>
    <property type="match status" value="1"/>
</dbReference>
<protein>
    <recommendedName>
        <fullName evidence="14">Penicillin-insensitive transglycosylase</fullName>
    </recommendedName>
</protein>
<feature type="compositionally biased region" description="Low complexity" evidence="9">
    <location>
        <begin position="659"/>
        <end position="723"/>
    </location>
</feature>
<name>A0ABN2M1X8_9MICO</name>
<dbReference type="SUPFAM" id="SSF56601">
    <property type="entry name" value="beta-lactamase/transpeptidase-like"/>
    <property type="match status" value="1"/>
</dbReference>
<keyword evidence="6" id="KW-0511">Multifunctional enzyme</keyword>
<evidence type="ECO:0008006" key="14">
    <source>
        <dbReference type="Google" id="ProtNLM"/>
    </source>
</evidence>
<keyword evidence="2" id="KW-0645">Protease</keyword>
<evidence type="ECO:0000256" key="2">
    <source>
        <dbReference type="ARBA" id="ARBA00022670"/>
    </source>
</evidence>
<reference evidence="12 13" key="1">
    <citation type="journal article" date="2019" name="Int. J. Syst. Evol. Microbiol.">
        <title>The Global Catalogue of Microorganisms (GCM) 10K type strain sequencing project: providing services to taxonomists for standard genome sequencing and annotation.</title>
        <authorList>
            <consortium name="The Broad Institute Genomics Platform"/>
            <consortium name="The Broad Institute Genome Sequencing Center for Infectious Disease"/>
            <person name="Wu L."/>
            <person name="Ma J."/>
        </authorList>
    </citation>
    <scope>NUCLEOTIDE SEQUENCE [LARGE SCALE GENOMIC DNA]</scope>
    <source>
        <strain evidence="12 13">JCM 15592</strain>
    </source>
</reference>
<dbReference type="Gene3D" id="1.10.3810.10">
    <property type="entry name" value="Biosynthetic peptidoglycan transglycosylase-like"/>
    <property type="match status" value="1"/>
</dbReference>
<evidence type="ECO:0000256" key="3">
    <source>
        <dbReference type="ARBA" id="ARBA00022676"/>
    </source>
</evidence>
<feature type="domain" description="Penicillin-binding protein transpeptidase" evidence="10">
    <location>
        <begin position="343"/>
        <end position="594"/>
    </location>
</feature>
<dbReference type="Gene3D" id="3.40.710.10">
    <property type="entry name" value="DD-peptidase/beta-lactamase superfamily"/>
    <property type="match status" value="1"/>
</dbReference>
<dbReference type="EMBL" id="BAAAPO010000047">
    <property type="protein sequence ID" value="GAA1805108.1"/>
    <property type="molecule type" value="Genomic_DNA"/>
</dbReference>
<dbReference type="Pfam" id="PF00912">
    <property type="entry name" value="Transgly"/>
    <property type="match status" value="1"/>
</dbReference>
<feature type="domain" description="Glycosyl transferase family 51" evidence="11">
    <location>
        <begin position="72"/>
        <end position="248"/>
    </location>
</feature>
<evidence type="ECO:0000313" key="13">
    <source>
        <dbReference type="Proteomes" id="UP001499938"/>
    </source>
</evidence>
<dbReference type="Proteomes" id="UP001499938">
    <property type="component" value="Unassembled WGS sequence"/>
</dbReference>
<dbReference type="InterPro" id="IPR023346">
    <property type="entry name" value="Lysozyme-like_dom_sf"/>
</dbReference>
<comment type="caution">
    <text evidence="12">The sequence shown here is derived from an EMBL/GenBank/DDBJ whole genome shotgun (WGS) entry which is preliminary data.</text>
</comment>
<dbReference type="InterPro" id="IPR012338">
    <property type="entry name" value="Beta-lactam/transpept-like"/>
</dbReference>
<dbReference type="RefSeq" id="WP_344087516.1">
    <property type="nucleotide sequence ID" value="NZ_BAAAPO010000047.1"/>
</dbReference>
<dbReference type="SUPFAM" id="SSF53955">
    <property type="entry name" value="Lysozyme-like"/>
    <property type="match status" value="1"/>
</dbReference>
<dbReference type="InterPro" id="IPR001264">
    <property type="entry name" value="Glyco_trans_51"/>
</dbReference>
<dbReference type="InterPro" id="IPR001460">
    <property type="entry name" value="PCN-bd_Tpept"/>
</dbReference>
<evidence type="ECO:0000313" key="12">
    <source>
        <dbReference type="EMBL" id="GAA1805108.1"/>
    </source>
</evidence>
<evidence type="ECO:0000256" key="5">
    <source>
        <dbReference type="ARBA" id="ARBA00022801"/>
    </source>
</evidence>
<accession>A0ABN2M1X8</accession>
<feature type="region of interest" description="Disordered" evidence="9">
    <location>
        <begin position="651"/>
        <end position="771"/>
    </location>
</feature>
<evidence type="ECO:0000256" key="7">
    <source>
        <dbReference type="ARBA" id="ARBA00034000"/>
    </source>
</evidence>
<keyword evidence="4" id="KW-0808">Transferase</keyword>
<keyword evidence="5" id="KW-0378">Hydrolase</keyword>
<dbReference type="Pfam" id="PF00905">
    <property type="entry name" value="Transpeptidase"/>
    <property type="match status" value="1"/>
</dbReference>
<dbReference type="InterPro" id="IPR050396">
    <property type="entry name" value="Glycosyltr_51/Transpeptidase"/>
</dbReference>
<comment type="catalytic activity">
    <reaction evidence="8">
        <text>[GlcNAc-(1-&gt;4)-Mur2Ac(oyl-L-Ala-gamma-D-Glu-L-Lys-D-Ala-D-Ala)](n)-di-trans,octa-cis-undecaprenyl diphosphate + beta-D-GlcNAc-(1-&gt;4)-Mur2Ac(oyl-L-Ala-gamma-D-Glu-L-Lys-D-Ala-D-Ala)-di-trans,octa-cis-undecaprenyl diphosphate = [GlcNAc-(1-&gt;4)-Mur2Ac(oyl-L-Ala-gamma-D-Glu-L-Lys-D-Ala-D-Ala)](n+1)-di-trans,octa-cis-undecaprenyl diphosphate + di-trans,octa-cis-undecaprenyl diphosphate + H(+)</text>
        <dbReference type="Rhea" id="RHEA:23708"/>
        <dbReference type="Rhea" id="RHEA-COMP:9602"/>
        <dbReference type="Rhea" id="RHEA-COMP:9603"/>
        <dbReference type="ChEBI" id="CHEBI:15378"/>
        <dbReference type="ChEBI" id="CHEBI:58405"/>
        <dbReference type="ChEBI" id="CHEBI:60033"/>
        <dbReference type="ChEBI" id="CHEBI:78435"/>
        <dbReference type="EC" id="2.4.99.28"/>
    </reaction>
</comment>
<feature type="compositionally biased region" description="Low complexity" evidence="9">
    <location>
        <begin position="730"/>
        <end position="760"/>
    </location>
</feature>
<keyword evidence="1" id="KW-0121">Carboxypeptidase</keyword>
<evidence type="ECO:0000256" key="8">
    <source>
        <dbReference type="ARBA" id="ARBA00049902"/>
    </source>
</evidence>
<gene>
    <name evidence="12" type="ORF">GCM10009811_30910</name>
</gene>
<keyword evidence="13" id="KW-1185">Reference proteome</keyword>